<name>A0A9W6NXR8_9PSEU</name>
<reference evidence="1" key="2">
    <citation type="submission" date="2023-01" db="EMBL/GenBank/DDBJ databases">
        <authorList>
            <person name="Sun Q."/>
            <person name="Evtushenko L."/>
        </authorList>
    </citation>
    <scope>NUCLEOTIDE SEQUENCE</scope>
    <source>
        <strain evidence="1">VKM Ac-1069</strain>
    </source>
</reference>
<keyword evidence="2" id="KW-1185">Reference proteome</keyword>
<dbReference type="Gene3D" id="3.50.50.60">
    <property type="entry name" value="FAD/NAD(P)-binding domain"/>
    <property type="match status" value="1"/>
</dbReference>
<protein>
    <recommendedName>
        <fullName evidence="3">2-polyprenyl-6-methoxyphenol hydroxylase-like FAD-dependent oxidoreductase</fullName>
    </recommendedName>
</protein>
<evidence type="ECO:0008006" key="3">
    <source>
        <dbReference type="Google" id="ProtNLM"/>
    </source>
</evidence>
<dbReference type="Proteomes" id="UP001143463">
    <property type="component" value="Unassembled WGS sequence"/>
</dbReference>
<dbReference type="SUPFAM" id="SSF51905">
    <property type="entry name" value="FAD/NAD(P)-binding domain"/>
    <property type="match status" value="1"/>
</dbReference>
<evidence type="ECO:0000313" key="1">
    <source>
        <dbReference type="EMBL" id="GLL12762.1"/>
    </source>
</evidence>
<gene>
    <name evidence="1" type="ORF">GCM10017577_39030</name>
</gene>
<evidence type="ECO:0000313" key="2">
    <source>
        <dbReference type="Proteomes" id="UP001143463"/>
    </source>
</evidence>
<proteinExistence type="predicted"/>
<dbReference type="EMBL" id="BSFQ01000016">
    <property type="protein sequence ID" value="GLL12762.1"/>
    <property type="molecule type" value="Genomic_DNA"/>
</dbReference>
<organism evidence="1 2">
    <name type="scientific">Pseudonocardia halophobica</name>
    <dbReference type="NCBI Taxonomy" id="29401"/>
    <lineage>
        <taxon>Bacteria</taxon>
        <taxon>Bacillati</taxon>
        <taxon>Actinomycetota</taxon>
        <taxon>Actinomycetes</taxon>
        <taxon>Pseudonocardiales</taxon>
        <taxon>Pseudonocardiaceae</taxon>
        <taxon>Pseudonocardia</taxon>
    </lineage>
</organism>
<reference evidence="1" key="1">
    <citation type="journal article" date="2014" name="Int. J. Syst. Evol. Microbiol.">
        <title>Complete genome sequence of Corynebacterium casei LMG S-19264T (=DSM 44701T), isolated from a smear-ripened cheese.</title>
        <authorList>
            <consortium name="US DOE Joint Genome Institute (JGI-PGF)"/>
            <person name="Walter F."/>
            <person name="Albersmeier A."/>
            <person name="Kalinowski J."/>
            <person name="Ruckert C."/>
        </authorList>
    </citation>
    <scope>NUCLEOTIDE SEQUENCE</scope>
    <source>
        <strain evidence="1">VKM Ac-1069</strain>
    </source>
</reference>
<dbReference type="InterPro" id="IPR036188">
    <property type="entry name" value="FAD/NAD-bd_sf"/>
</dbReference>
<accession>A0A9W6NXR8</accession>
<comment type="caution">
    <text evidence="1">The sequence shown here is derived from an EMBL/GenBank/DDBJ whole genome shotgun (WGS) entry which is preliminary data.</text>
</comment>
<sequence>MIGLAAAVMLARDGHAVTVLEGDTERAPATAEEAWGSWKRAGVAQFRQPHNLFARFRQVCDDELPEVAGLLEKAGCVWVDYLAAAPPTLRDRTPRPGDGDLRFVTGRRPVVEAVFAELADREPGVEVRRGTKVAAVASGASALDGVPHVTGVVTTGGETLPADLVVDATGRRTRAATWLEAVGARPLREESEDRGFVYYTRFFHGDSPPQLRGRAIMPMGSISLLTLRSDNDTWSVTVFGASADHALRALREPRVFDRLVADCPLQAHWLDGTPLGGVRPMAGILDSHRRYVVDGRPVVTGFVPVGDAWACTNPSAGRGLSVGVVHAQLLRHTVRANLGDPAALARDFHERTDAVVAPSVRNQVAADRIRIAEMTAAREGTEPPAPDPATRSLLAAAAVDPDAFRGVLEIVLCTAQSQEVFARPAVRAAVERHAGDVPPAPPGPDRARLLELLAA</sequence>
<dbReference type="AlphaFoldDB" id="A0A9W6NXR8"/>